<sequence length="381" mass="42183">MLTGSMVNTVGTGLSVRQFANLSGCTKGSEFASTIGGINFKLFTDSNTCKYKRRSGESRLLVWASAKAEEIEVEGKDKANLLRSAVDWKKAETYKGNGEIVEGKVDGSNSGGVLVRFHSLQGFLPYSQMSPSLLLKDRSKTISESAKDLIGSTLSLKVIEVSEEENMLIFSEKQAMWEKFSINEGDVFEGRVSSVTKFGAFVNLRFPDGGYYVDGLVHISEVSWDLVRDVRDILKKGDDVRVKVIQINVEKSRLAFSIKQLQADPLFETLDTLMPQEDTLNLGTSTADGVVPSEPLPDLEQICKELLQEEGITDVKIGRQVLEKRVVSQDLELWLSNMPVEGGKFTLLARAGRQVQEVYLETSLERVGIKQAVQRVMGRVL</sequence>
<proteinExistence type="evidence at transcript level"/>
<dbReference type="CDD" id="cd04465">
    <property type="entry name" value="S1_RPS1_repeat_ec2_hs2"/>
    <property type="match status" value="1"/>
</dbReference>
<dbReference type="EMBL" id="EF086145">
    <property type="protein sequence ID" value="ABK25430.1"/>
    <property type="molecule type" value="mRNA"/>
</dbReference>
<evidence type="ECO:0000259" key="1">
    <source>
        <dbReference type="PROSITE" id="PS50126"/>
    </source>
</evidence>
<feature type="domain" description="S1 motif" evidence="1">
    <location>
        <begin position="185"/>
        <end position="259"/>
    </location>
</feature>
<reference evidence="2" key="1">
    <citation type="journal article" date="2008" name="BMC Genomics">
        <title>A conifer genomics resource of 200,000 spruce (Picea spp.) ESTs and 6,464 high-quality, sequence-finished full-length cDNAs for Sitka spruce (Picea sitchensis).</title>
        <authorList>
            <person name="Ralph S.G."/>
            <person name="Chun H.J."/>
            <person name="Kolosova N."/>
            <person name="Cooper D."/>
            <person name="Oddy C."/>
            <person name="Ritland C.E."/>
            <person name="Kirkpatrick R."/>
            <person name="Moore R."/>
            <person name="Barber S."/>
            <person name="Holt R.A."/>
            <person name="Jones S.J."/>
            <person name="Marra M.A."/>
            <person name="Douglas C.J."/>
            <person name="Ritland K."/>
            <person name="Bohlmann J."/>
        </authorList>
    </citation>
    <scope>NUCLEOTIDE SEQUENCE</scope>
    <source>
        <tissue evidence="2">Bark</tissue>
    </source>
</reference>
<evidence type="ECO:0000313" key="2">
    <source>
        <dbReference type="EMBL" id="ABK25430.1"/>
    </source>
</evidence>
<protein>
    <recommendedName>
        <fullName evidence="1">S1 motif domain-containing protein</fullName>
    </recommendedName>
</protein>
<dbReference type="InterPro" id="IPR052757">
    <property type="entry name" value="Ribosomal_protein_S1"/>
</dbReference>
<dbReference type="SMART" id="SM00316">
    <property type="entry name" value="S1"/>
    <property type="match status" value="2"/>
</dbReference>
<dbReference type="PROSITE" id="PS50126">
    <property type="entry name" value="S1"/>
    <property type="match status" value="2"/>
</dbReference>
<dbReference type="PANTHER" id="PTHR47559">
    <property type="entry name" value="OS03G0844900 PROTEIN"/>
    <property type="match status" value="1"/>
</dbReference>
<dbReference type="GO" id="GO:0003676">
    <property type="term" value="F:nucleic acid binding"/>
    <property type="evidence" value="ECO:0007669"/>
    <property type="project" value="InterPro"/>
</dbReference>
<accession>A9NXR9</accession>
<name>A9NXR9_PICSI</name>
<organism evidence="2">
    <name type="scientific">Picea sitchensis</name>
    <name type="common">Sitka spruce</name>
    <name type="synonym">Pinus sitchensis</name>
    <dbReference type="NCBI Taxonomy" id="3332"/>
    <lineage>
        <taxon>Eukaryota</taxon>
        <taxon>Viridiplantae</taxon>
        <taxon>Streptophyta</taxon>
        <taxon>Embryophyta</taxon>
        <taxon>Tracheophyta</taxon>
        <taxon>Spermatophyta</taxon>
        <taxon>Pinopsida</taxon>
        <taxon>Pinidae</taxon>
        <taxon>Conifers I</taxon>
        <taxon>Pinales</taxon>
        <taxon>Pinaceae</taxon>
        <taxon>Picea</taxon>
    </lineage>
</organism>
<dbReference type="InterPro" id="IPR003029">
    <property type="entry name" value="S1_domain"/>
</dbReference>
<feature type="domain" description="S1 motif" evidence="1">
    <location>
        <begin position="98"/>
        <end position="173"/>
    </location>
</feature>
<dbReference type="AlphaFoldDB" id="A9NXR9"/>
<dbReference type="Pfam" id="PF00575">
    <property type="entry name" value="S1"/>
    <property type="match status" value="2"/>
</dbReference>
<dbReference type="Gene3D" id="2.40.50.140">
    <property type="entry name" value="Nucleic acid-binding proteins"/>
    <property type="match status" value="2"/>
</dbReference>
<dbReference type="SUPFAM" id="SSF50249">
    <property type="entry name" value="Nucleic acid-binding proteins"/>
    <property type="match status" value="2"/>
</dbReference>
<dbReference type="OMA" id="PYHSCKE"/>
<dbReference type="InterPro" id="IPR012340">
    <property type="entry name" value="NA-bd_OB-fold"/>
</dbReference>
<dbReference type="PANTHER" id="PTHR47559:SF1">
    <property type="entry name" value="OS03G0844900 PROTEIN"/>
    <property type="match status" value="1"/>
</dbReference>